<evidence type="ECO:0000256" key="3">
    <source>
        <dbReference type="SAM" id="Coils"/>
    </source>
</evidence>
<keyword evidence="3" id="KW-0175">Coiled coil</keyword>
<keyword evidence="2" id="KW-0449">Lipoprotein</keyword>
<sequence length="466" mass="51021">MNRRTMKKIIGLCCATFLLSGCHIYKSYDRPESIDATGIYRDPVAANDTLAANDTTNMGNLSWKEIFRDPKLQMLIEEGLANNVDMQAAILRVKEAKALLTSARLSYLPSLALAPQGSLTSVDKSTPVKNYTLPASASWEVDLFGKLLNAHRGQKASYLQSKAYQQAVRSQLIGGIANAYYSLLMLDRQVSVTEQNVALMKETVRTMEAMKEAGMTTEAAVAQSKGAYHQTEASLADLKRQVRETENSISVLLAKAPQNIDRGTLEEQVMPADLAVGVPLQLLENRPDVKAAELALADAYYTTNQARSAFYPSVNITGTLGWTNGSNGTVISNPAVMLWNAIGSLTQPIFQRGKLIANLKVSKAEEQIAKMNYQQTILEAGKEVSDALFLYDTADKKLSEHQAQVSEMQKAVEMNNDLFQAGKATYLEIITAQQSLLSAQLNEVSDTFQRMQAVINLYSALGGGRE</sequence>
<dbReference type="Gene3D" id="1.20.1600.10">
    <property type="entry name" value="Outer membrane efflux proteins (OEP)"/>
    <property type="match status" value="1"/>
</dbReference>
<feature type="coiled-coil region" evidence="3">
    <location>
        <begin position="228"/>
        <end position="255"/>
    </location>
</feature>
<comment type="subcellular location">
    <subcellularLocation>
        <location evidence="2">Cell membrane</location>
        <topology evidence="2">Lipid-anchor</topology>
    </subcellularLocation>
</comment>
<name>A0A069SLD0_PHOVU</name>
<keyword evidence="2" id="KW-1134">Transmembrane beta strand</keyword>
<comment type="similarity">
    <text evidence="1 2">Belongs to the outer membrane factor (OMF) (TC 1.B.17) family.</text>
</comment>
<evidence type="ECO:0000313" key="5">
    <source>
        <dbReference type="Proteomes" id="UP000027661"/>
    </source>
</evidence>
<dbReference type="GO" id="GO:0005886">
    <property type="term" value="C:plasma membrane"/>
    <property type="evidence" value="ECO:0007669"/>
    <property type="project" value="UniProtKB-SubCell"/>
</dbReference>
<proteinExistence type="inferred from homology"/>
<dbReference type="AlphaFoldDB" id="A0A069SLD0"/>
<reference evidence="4 5" key="1">
    <citation type="submission" date="2014-04" db="EMBL/GenBank/DDBJ databases">
        <authorList>
            <person name="Sears C."/>
            <person name="Carroll K."/>
            <person name="Sack B.R."/>
            <person name="Qadri F."/>
            <person name="Myers L.L."/>
            <person name="Chung G.-T."/>
            <person name="Escheverria P."/>
            <person name="Fraser C.M."/>
            <person name="Sadzewicz L."/>
            <person name="Shefchek K.A."/>
            <person name="Tallon L."/>
            <person name="Das S.P."/>
            <person name="Daugherty S."/>
            <person name="Mongodin E.F."/>
        </authorList>
    </citation>
    <scope>NUCLEOTIDE SEQUENCE [LARGE SCALE GENOMIC DNA]</scope>
    <source>
        <strain evidence="4 5">3975 RP4</strain>
    </source>
</reference>
<dbReference type="InterPro" id="IPR003423">
    <property type="entry name" value="OMP_efflux"/>
</dbReference>
<keyword evidence="2" id="KW-0812">Transmembrane</keyword>
<dbReference type="Gene3D" id="2.20.200.10">
    <property type="entry name" value="Outer membrane efflux proteins (OEP)"/>
    <property type="match status" value="1"/>
</dbReference>
<keyword evidence="2" id="KW-0472">Membrane</keyword>
<dbReference type="PROSITE" id="PS51257">
    <property type="entry name" value="PROKAR_LIPOPROTEIN"/>
    <property type="match status" value="1"/>
</dbReference>
<dbReference type="PANTHER" id="PTHR30203">
    <property type="entry name" value="OUTER MEMBRANE CATION EFFLUX PROTEIN"/>
    <property type="match status" value="1"/>
</dbReference>
<comment type="caution">
    <text evidence="4">The sequence shown here is derived from an EMBL/GenBank/DDBJ whole genome shotgun (WGS) entry which is preliminary data.</text>
</comment>
<dbReference type="EMBL" id="JNHM01000019">
    <property type="protein sequence ID" value="KDS54786.1"/>
    <property type="molecule type" value="Genomic_DNA"/>
</dbReference>
<dbReference type="PATRIC" id="fig|1339352.3.peg.1420"/>
<evidence type="ECO:0000256" key="2">
    <source>
        <dbReference type="RuleBase" id="RU362097"/>
    </source>
</evidence>
<gene>
    <name evidence="4" type="ORF">M099_1469</name>
</gene>
<dbReference type="Proteomes" id="UP000027661">
    <property type="component" value="Unassembled WGS sequence"/>
</dbReference>
<keyword evidence="2" id="KW-0564">Palmitate</keyword>
<dbReference type="NCBIfam" id="TIGR01845">
    <property type="entry name" value="outer_NodT"/>
    <property type="match status" value="1"/>
</dbReference>
<evidence type="ECO:0000313" key="4">
    <source>
        <dbReference type="EMBL" id="KDS54786.1"/>
    </source>
</evidence>
<organism evidence="4 5">
    <name type="scientific">Phocaeicola vulgatus str. 3975 RP4</name>
    <dbReference type="NCBI Taxonomy" id="1339352"/>
    <lineage>
        <taxon>Bacteria</taxon>
        <taxon>Pseudomonadati</taxon>
        <taxon>Bacteroidota</taxon>
        <taxon>Bacteroidia</taxon>
        <taxon>Bacteroidales</taxon>
        <taxon>Bacteroidaceae</taxon>
        <taxon>Phocaeicola</taxon>
    </lineage>
</organism>
<evidence type="ECO:0000256" key="1">
    <source>
        <dbReference type="ARBA" id="ARBA00007613"/>
    </source>
</evidence>
<dbReference type="Pfam" id="PF02321">
    <property type="entry name" value="OEP"/>
    <property type="match status" value="2"/>
</dbReference>
<dbReference type="SUPFAM" id="SSF56954">
    <property type="entry name" value="Outer membrane efflux proteins (OEP)"/>
    <property type="match status" value="1"/>
</dbReference>
<protein>
    <submittedName>
        <fullName evidence="4">Efflux transporter, outer membrane factor (OMF) lipo, NodT family protein</fullName>
    </submittedName>
</protein>
<dbReference type="InterPro" id="IPR010131">
    <property type="entry name" value="MdtP/NodT-like"/>
</dbReference>
<dbReference type="PANTHER" id="PTHR30203:SF33">
    <property type="entry name" value="BLR4455 PROTEIN"/>
    <property type="match status" value="1"/>
</dbReference>
<accession>A0A069SLD0</accession>
<dbReference type="GO" id="GO:0015562">
    <property type="term" value="F:efflux transmembrane transporter activity"/>
    <property type="evidence" value="ECO:0007669"/>
    <property type="project" value="InterPro"/>
</dbReference>